<accession>A0AAP0NSV5</accession>
<dbReference type="Proteomes" id="UP001417504">
    <property type="component" value="Unassembled WGS sequence"/>
</dbReference>
<dbReference type="Gene3D" id="2.40.50.140">
    <property type="entry name" value="Nucleic acid-binding proteins"/>
    <property type="match status" value="1"/>
</dbReference>
<dbReference type="InterPro" id="IPR043454">
    <property type="entry name" value="NPH3/RPT2-like"/>
</dbReference>
<evidence type="ECO:0000313" key="2">
    <source>
        <dbReference type="Proteomes" id="UP001417504"/>
    </source>
</evidence>
<organism evidence="1 2">
    <name type="scientific">Stephania japonica</name>
    <dbReference type="NCBI Taxonomy" id="461633"/>
    <lineage>
        <taxon>Eukaryota</taxon>
        <taxon>Viridiplantae</taxon>
        <taxon>Streptophyta</taxon>
        <taxon>Embryophyta</taxon>
        <taxon>Tracheophyta</taxon>
        <taxon>Spermatophyta</taxon>
        <taxon>Magnoliopsida</taxon>
        <taxon>Ranunculales</taxon>
        <taxon>Menispermaceae</taxon>
        <taxon>Menispermoideae</taxon>
        <taxon>Cissampelideae</taxon>
        <taxon>Stephania</taxon>
    </lineage>
</organism>
<reference evidence="1 2" key="1">
    <citation type="submission" date="2024-01" db="EMBL/GenBank/DDBJ databases">
        <title>Genome assemblies of Stephania.</title>
        <authorList>
            <person name="Yang L."/>
        </authorList>
    </citation>
    <scope>NUCLEOTIDE SEQUENCE [LARGE SCALE GENOMIC DNA]</scope>
    <source>
        <strain evidence="1">QJT</strain>
        <tissue evidence="1">Leaf</tissue>
    </source>
</reference>
<dbReference type="InterPro" id="IPR012340">
    <property type="entry name" value="NA-bd_OB-fold"/>
</dbReference>
<comment type="caution">
    <text evidence="1">The sequence shown here is derived from an EMBL/GenBank/DDBJ whole genome shotgun (WGS) entry which is preliminary data.</text>
</comment>
<proteinExistence type="predicted"/>
<dbReference type="PANTHER" id="PTHR32370">
    <property type="entry name" value="OS12G0117600 PROTEIN"/>
    <property type="match status" value="1"/>
</dbReference>
<gene>
    <name evidence="1" type="ORF">Sjap_015791</name>
</gene>
<evidence type="ECO:0000313" key="1">
    <source>
        <dbReference type="EMBL" id="KAK9116844.1"/>
    </source>
</evidence>
<dbReference type="AlphaFoldDB" id="A0AAP0NSV5"/>
<dbReference type="EMBL" id="JBBNAE010000006">
    <property type="protein sequence ID" value="KAK9116844.1"/>
    <property type="molecule type" value="Genomic_DNA"/>
</dbReference>
<keyword evidence="2" id="KW-1185">Reference proteome</keyword>
<sequence length="362" mass="40875">MESNEADLTRIDLLHISGGLENVKKAAKSCYGVNFEINVHNFATLRCAAEYLGMTDRFYKSNLNSHTDDFLSRVALLTFSGALVVLKCYVDLLPLAEDLNIVHRCMDLVSTKAYSAANFPSRSLTNWLTKELSILDDYQIQATIFEKDINQFESRIQTKVAYRISNAFVKKIEPRYRIVPSPHQWSISRSTLIRQVSDSETFPLLEEAKFVTLEEIDDYLYTDESIGICIATCPSSTIDLVDDSGRAQALRPWARVEVELTDEYGALKVMAYGSIAEDVISLSAKEIMTKTRAFKARDLQSDKLINKAIDARSYSFRINIHFINIHLIRVNQRLISGDEPLVARSGSLRPVVPTLINDSDLD</sequence>
<name>A0AAP0NSV5_9MAGN</name>
<protein>
    <submittedName>
        <fullName evidence="1">Uncharacterized protein</fullName>
    </submittedName>
</protein>